<feature type="region of interest" description="Disordered" evidence="1">
    <location>
        <begin position="88"/>
        <end position="159"/>
    </location>
</feature>
<dbReference type="OrthoDB" id="6201224at2759"/>
<keyword evidence="2" id="KW-1185">Reference proteome</keyword>
<feature type="region of interest" description="Disordered" evidence="1">
    <location>
        <begin position="1"/>
        <end position="33"/>
    </location>
</feature>
<accession>A0A8B8D891</accession>
<feature type="region of interest" description="Disordered" evidence="1">
    <location>
        <begin position="318"/>
        <end position="342"/>
    </location>
</feature>
<sequence>MPSGECHEAGKRFLKKKSKPLKPDPIHLGTLEEQGEEDKMNFLLNNTREIVKVCLTGLGDVQGKEDIAVLDRENKFLLTPEREAKEATFDAELASRKENGTNTPKKSLADISLENLHEDPPLCKLSEESKSSEKDPTHHGNDKNKKDVEGRMKGLYPSLGHHPHRVIYVREADHKIDTLHMAPTLIVRSHREEGHLKEYNNLCGTYNWRRDVPVSVSDSGNSETFDFRVDPHPQRTGHSSIRSNLSLVSNKSGDSAAEWTGYNPITACDSSSSDGSQSLDSKYVIIQGEINRLTPIKNKSKKGKTKQVIKKSCSVAQEDRAVQEEADPTPANQSRILSAPHQ</sequence>
<organism evidence="2 3">
    <name type="scientific">Crassostrea virginica</name>
    <name type="common">Eastern oyster</name>
    <dbReference type="NCBI Taxonomy" id="6565"/>
    <lineage>
        <taxon>Eukaryota</taxon>
        <taxon>Metazoa</taxon>
        <taxon>Spiralia</taxon>
        <taxon>Lophotrochozoa</taxon>
        <taxon>Mollusca</taxon>
        <taxon>Bivalvia</taxon>
        <taxon>Autobranchia</taxon>
        <taxon>Pteriomorphia</taxon>
        <taxon>Ostreida</taxon>
        <taxon>Ostreoidea</taxon>
        <taxon>Ostreidae</taxon>
        <taxon>Crassostrea</taxon>
    </lineage>
</organism>
<feature type="compositionally biased region" description="Basic and acidic residues" evidence="1">
    <location>
        <begin position="88"/>
        <end position="99"/>
    </location>
</feature>
<dbReference type="AlphaFoldDB" id="A0A8B8D891"/>
<evidence type="ECO:0000313" key="2">
    <source>
        <dbReference type="Proteomes" id="UP000694844"/>
    </source>
</evidence>
<name>A0A8B8D891_CRAVI</name>
<evidence type="ECO:0000256" key="1">
    <source>
        <dbReference type="SAM" id="MobiDB-lite"/>
    </source>
</evidence>
<dbReference type="RefSeq" id="XP_022324338.1">
    <property type="nucleotide sequence ID" value="XM_022468630.1"/>
</dbReference>
<dbReference type="GeneID" id="111125133"/>
<proteinExistence type="predicted"/>
<feature type="compositionally biased region" description="Basic and acidic residues" evidence="1">
    <location>
        <begin position="115"/>
        <end position="152"/>
    </location>
</feature>
<evidence type="ECO:0000313" key="3">
    <source>
        <dbReference type="RefSeq" id="XP_022324338.1"/>
    </source>
</evidence>
<dbReference type="KEGG" id="cvn:111125133"/>
<feature type="compositionally biased region" description="Polar residues" evidence="1">
    <location>
        <begin position="330"/>
        <end position="342"/>
    </location>
</feature>
<reference evidence="3" key="1">
    <citation type="submission" date="2025-08" db="UniProtKB">
        <authorList>
            <consortium name="RefSeq"/>
        </authorList>
    </citation>
    <scope>IDENTIFICATION</scope>
    <source>
        <tissue evidence="3">Whole sample</tissue>
    </source>
</reference>
<gene>
    <name evidence="3" type="primary">LOC111125133</name>
</gene>
<feature type="compositionally biased region" description="Basic and acidic residues" evidence="1">
    <location>
        <begin position="1"/>
        <end position="11"/>
    </location>
</feature>
<protein>
    <submittedName>
        <fullName evidence="3">Uncharacterized protein LOC111125133</fullName>
    </submittedName>
</protein>
<feature type="region of interest" description="Disordered" evidence="1">
    <location>
        <begin position="225"/>
        <end position="244"/>
    </location>
</feature>
<dbReference type="Proteomes" id="UP000694844">
    <property type="component" value="Chromosome 3"/>
</dbReference>